<dbReference type="AlphaFoldDB" id="A0A0J1CY36"/>
<proteinExistence type="predicted"/>
<dbReference type="EMBL" id="JPHZ01000036">
    <property type="protein sequence ID" value="KLT84183.1"/>
    <property type="molecule type" value="Genomic_DNA"/>
</dbReference>
<protein>
    <submittedName>
        <fullName evidence="1">Uncharacterized protein</fullName>
    </submittedName>
</protein>
<dbReference type="GeneID" id="92892853"/>
<accession>A0A0J1CY36</accession>
<comment type="caution">
    <text evidence="1">The sequence shown here is derived from an EMBL/GenBank/DDBJ whole genome shotgun (WGS) entry which is preliminary data.</text>
</comment>
<sequence>MKAFFRSVSLAPIRKANQNMIDGKRADVLSLPTSIQQDILNRRYSADEINSAYARAISKREN</sequence>
<gene>
    <name evidence="1" type="ORF">T630_0996</name>
</gene>
<evidence type="ECO:0000313" key="2">
    <source>
        <dbReference type="Proteomes" id="UP000036122"/>
    </source>
</evidence>
<dbReference type="PATRIC" id="fig|1409923.3.peg.1995"/>
<reference evidence="1 2" key="1">
    <citation type="submission" date="2014-07" db="EMBL/GenBank/DDBJ databases">
        <authorList>
            <person name="Harkins D.M."/>
            <person name="Lesho E."/>
            <person name="Waterman P.E."/>
            <person name="Chan A."/>
            <person name="Fouts D.E."/>
        </authorList>
    </citation>
    <scope>NUCLEOTIDE SEQUENCE [LARGE SCALE GENOMIC DNA]</scope>
    <source>
        <strain evidence="1 2">MRSN 3527</strain>
    </source>
</reference>
<evidence type="ECO:0000313" key="1">
    <source>
        <dbReference type="EMBL" id="KLT84183.1"/>
    </source>
</evidence>
<name>A0A0J1CY36_ACIBA</name>
<organism evidence="1 2">
    <name type="scientific">Acinetobacter baumannii MRSN 3527</name>
    <dbReference type="NCBI Taxonomy" id="1409923"/>
    <lineage>
        <taxon>Bacteria</taxon>
        <taxon>Pseudomonadati</taxon>
        <taxon>Pseudomonadota</taxon>
        <taxon>Gammaproteobacteria</taxon>
        <taxon>Moraxellales</taxon>
        <taxon>Moraxellaceae</taxon>
        <taxon>Acinetobacter</taxon>
        <taxon>Acinetobacter calcoaceticus/baumannii complex</taxon>
    </lineage>
</organism>
<dbReference type="Proteomes" id="UP000036122">
    <property type="component" value="Unassembled WGS sequence"/>
</dbReference>
<dbReference type="RefSeq" id="WP_000642900.1">
    <property type="nucleotide sequence ID" value="NZ_JPHZ01000036.1"/>
</dbReference>